<comment type="caution">
    <text evidence="1">The sequence shown here is derived from an EMBL/GenBank/DDBJ whole genome shotgun (WGS) entry which is preliminary data.</text>
</comment>
<dbReference type="Proteomes" id="UP000887013">
    <property type="component" value="Unassembled WGS sequence"/>
</dbReference>
<reference evidence="1" key="1">
    <citation type="submission" date="2020-08" db="EMBL/GenBank/DDBJ databases">
        <title>Multicomponent nature underlies the extraordinary mechanical properties of spider dragline silk.</title>
        <authorList>
            <person name="Kono N."/>
            <person name="Nakamura H."/>
            <person name="Mori M."/>
            <person name="Yoshida Y."/>
            <person name="Ohtoshi R."/>
            <person name="Malay A.D."/>
            <person name="Moran D.A.P."/>
            <person name="Tomita M."/>
            <person name="Numata K."/>
            <person name="Arakawa K."/>
        </authorList>
    </citation>
    <scope>NUCLEOTIDE SEQUENCE</scope>
</reference>
<sequence>MNSLPQLLLHTSRMEWLPSPMSEAVTQSRSKVRRVSTPPALQLNRRVNEVRELPSQATVATGVLIIDALVLHQVAFLARLPPASHGGGAPFSLQELEQSICVERRYPDETPVTDASTLPVKAALSQPHINKLGRIF</sequence>
<proteinExistence type="predicted"/>
<dbReference type="OrthoDB" id="10588948at2759"/>
<organism evidence="1 2">
    <name type="scientific">Nephila pilipes</name>
    <name type="common">Giant wood spider</name>
    <name type="synonym">Nephila maculata</name>
    <dbReference type="NCBI Taxonomy" id="299642"/>
    <lineage>
        <taxon>Eukaryota</taxon>
        <taxon>Metazoa</taxon>
        <taxon>Ecdysozoa</taxon>
        <taxon>Arthropoda</taxon>
        <taxon>Chelicerata</taxon>
        <taxon>Arachnida</taxon>
        <taxon>Araneae</taxon>
        <taxon>Araneomorphae</taxon>
        <taxon>Entelegynae</taxon>
        <taxon>Araneoidea</taxon>
        <taxon>Nephilidae</taxon>
        <taxon>Nephila</taxon>
    </lineage>
</organism>
<accession>A0A8X6JX18</accession>
<name>A0A8X6JX18_NEPPI</name>
<dbReference type="AlphaFoldDB" id="A0A8X6JX18"/>
<gene>
    <name evidence="1" type="ORF">NPIL_237831</name>
</gene>
<evidence type="ECO:0000313" key="1">
    <source>
        <dbReference type="EMBL" id="GFS64907.1"/>
    </source>
</evidence>
<keyword evidence="2" id="KW-1185">Reference proteome</keyword>
<evidence type="ECO:0000313" key="2">
    <source>
        <dbReference type="Proteomes" id="UP000887013"/>
    </source>
</evidence>
<protein>
    <submittedName>
        <fullName evidence="1">Uncharacterized protein</fullName>
    </submittedName>
</protein>
<dbReference type="EMBL" id="BMAW01094331">
    <property type="protein sequence ID" value="GFS64907.1"/>
    <property type="molecule type" value="Genomic_DNA"/>
</dbReference>